<dbReference type="KEGG" id="aco:Amico_0742"/>
<evidence type="ECO:0000313" key="2">
    <source>
        <dbReference type="EMBL" id="ADE56875.1"/>
    </source>
</evidence>
<organism evidence="2 3">
    <name type="scientific">Aminobacterium colombiense (strain DSM 12261 / ALA-1)</name>
    <dbReference type="NCBI Taxonomy" id="572547"/>
    <lineage>
        <taxon>Bacteria</taxon>
        <taxon>Thermotogati</taxon>
        <taxon>Synergistota</taxon>
        <taxon>Synergistia</taxon>
        <taxon>Synergistales</taxon>
        <taxon>Aminobacteriaceae</taxon>
        <taxon>Aminobacterium</taxon>
    </lineage>
</organism>
<reference evidence="2 3" key="1">
    <citation type="journal article" date="2010" name="Stand. Genomic Sci.">
        <title>Complete genome sequence of Aminobacterium colombiense type strain (ALA-1).</title>
        <authorList>
            <person name="Chertkov O."/>
            <person name="Sikorski J."/>
            <person name="Brambilla E."/>
            <person name="Lapidus A."/>
            <person name="Copeland A."/>
            <person name="Glavina Del Rio T."/>
            <person name="Nolan M."/>
            <person name="Lucas S."/>
            <person name="Tice H."/>
            <person name="Cheng J.F."/>
            <person name="Han C."/>
            <person name="Detter J.C."/>
            <person name="Bruce D."/>
            <person name="Tapia R."/>
            <person name="Goodwin L."/>
            <person name="Pitluck S."/>
            <person name="Liolios K."/>
            <person name="Ivanova N."/>
            <person name="Mavromatis K."/>
            <person name="Ovchinnikova G."/>
            <person name="Pati A."/>
            <person name="Chen A."/>
            <person name="Palaniappan K."/>
            <person name="Land M."/>
            <person name="Hauser L."/>
            <person name="Chang Y.J."/>
            <person name="Jeffries C.D."/>
            <person name="Spring S."/>
            <person name="Rohde M."/>
            <person name="Goker M."/>
            <person name="Bristow J."/>
            <person name="Eisen J.A."/>
            <person name="Markowitz V."/>
            <person name="Hugenholtz P."/>
            <person name="Kyrpides N.C."/>
            <person name="Klenk H.P."/>
        </authorList>
    </citation>
    <scope>NUCLEOTIDE SEQUENCE [LARGE SCALE GENOMIC DNA]</scope>
    <source>
        <strain evidence="3">DSM 12261 / ALA-1</strain>
    </source>
</reference>
<evidence type="ECO:0000313" key="3">
    <source>
        <dbReference type="Proteomes" id="UP000002366"/>
    </source>
</evidence>
<name>D5EE93_AMICL</name>
<evidence type="ECO:0000256" key="1">
    <source>
        <dbReference type="SAM" id="SignalP"/>
    </source>
</evidence>
<proteinExistence type="predicted"/>
<keyword evidence="1" id="KW-0732">Signal</keyword>
<dbReference type="eggNOG" id="ENOG502Z7R1">
    <property type="taxonomic scope" value="Bacteria"/>
</dbReference>
<accession>D5EE93</accession>
<dbReference type="HOGENOM" id="CLU_051845_0_0_0"/>
<feature type="signal peptide" evidence="1">
    <location>
        <begin position="1"/>
        <end position="27"/>
    </location>
</feature>
<sequence>MYIHKRAAHLFLILSALLAFQSLPAVASPIFTIYIPCEIDSSAYVLLPDNSRKDVGIVVSLPQASRWPSYTASQWGEEGTVCASAVNAIHLLCSVEEGKGRTISILPETTIAPAAGKQTFFSIKSDGGKGIFGGWAPTVGTPVYILRPEGSQERLSSDKLPGHGDTLVIPVEEKDLTFLIDIENRPGGRIIAWDTMGAHIIARVIRPVYGVGRFEGTFFQKGSRIRANHTGVIDVSTSPYGEIGGFQILPLFHADSKEMSSAWKLTQWMIIASENGDTLVGEGPLFSGGMVPGSQLSDVLWNMWSTYGRRPLIMCRINGGGWQFLPERTGRNDEALINITHIRLYYPFTKELNK</sequence>
<keyword evidence="3" id="KW-1185">Reference proteome</keyword>
<dbReference type="Proteomes" id="UP000002366">
    <property type="component" value="Chromosome"/>
</dbReference>
<feature type="chain" id="PRO_5003070653" description="Phosphodiester glycosidase domain-containing protein" evidence="1">
    <location>
        <begin position="28"/>
        <end position="354"/>
    </location>
</feature>
<protein>
    <recommendedName>
        <fullName evidence="4">Phosphodiester glycosidase domain-containing protein</fullName>
    </recommendedName>
</protein>
<dbReference type="OrthoDB" id="2152at2"/>
<gene>
    <name evidence="2" type="ordered locus">Amico_0742</name>
</gene>
<evidence type="ECO:0008006" key="4">
    <source>
        <dbReference type="Google" id="ProtNLM"/>
    </source>
</evidence>
<dbReference type="EMBL" id="CP001997">
    <property type="protein sequence ID" value="ADE56875.1"/>
    <property type="molecule type" value="Genomic_DNA"/>
</dbReference>
<dbReference type="RefSeq" id="WP_013048141.1">
    <property type="nucleotide sequence ID" value="NC_014011.1"/>
</dbReference>
<dbReference type="AlphaFoldDB" id="D5EE93"/>